<evidence type="ECO:0000313" key="13">
    <source>
        <dbReference type="Proteomes" id="UP000195981"/>
    </source>
</evidence>
<evidence type="ECO:0000256" key="3">
    <source>
        <dbReference type="ARBA" id="ARBA00022490"/>
    </source>
</evidence>
<dbReference type="NCBIfam" id="NF002880">
    <property type="entry name" value="PRK03341.1"/>
    <property type="match status" value="1"/>
</dbReference>
<keyword evidence="3 8" id="KW-0963">Cytoplasm</keyword>
<dbReference type="InterPro" id="IPR001669">
    <property type="entry name" value="Arg_repress"/>
</dbReference>
<evidence type="ECO:0000259" key="11">
    <source>
        <dbReference type="Pfam" id="PF02863"/>
    </source>
</evidence>
<dbReference type="RefSeq" id="WP_087102400.1">
    <property type="nucleotide sequence ID" value="NZ_FWFG01000024.1"/>
</dbReference>
<evidence type="ECO:0000256" key="9">
    <source>
        <dbReference type="NCBIfam" id="TIGR01529"/>
    </source>
</evidence>
<evidence type="ECO:0000256" key="8">
    <source>
        <dbReference type="HAMAP-Rule" id="MF_00173"/>
    </source>
</evidence>
<evidence type="ECO:0000256" key="4">
    <source>
        <dbReference type="ARBA" id="ARBA00022491"/>
    </source>
</evidence>
<dbReference type="GO" id="GO:0006526">
    <property type="term" value="P:L-arginine biosynthetic process"/>
    <property type="evidence" value="ECO:0007669"/>
    <property type="project" value="UniProtKB-UniPathway"/>
</dbReference>
<evidence type="ECO:0000256" key="7">
    <source>
        <dbReference type="ARBA" id="ARBA00023163"/>
    </source>
</evidence>
<dbReference type="Pfam" id="PF01316">
    <property type="entry name" value="Arg_repressor"/>
    <property type="match status" value="1"/>
</dbReference>
<dbReference type="HAMAP" id="MF_00173">
    <property type="entry name" value="Arg_repressor"/>
    <property type="match status" value="1"/>
</dbReference>
<dbReference type="UniPathway" id="UPA00068"/>
<name>A0A1X6WUP4_9MICO</name>
<feature type="domain" description="Arginine repressor DNA-binding" evidence="10">
    <location>
        <begin position="19"/>
        <end position="84"/>
    </location>
</feature>
<evidence type="ECO:0000256" key="6">
    <source>
        <dbReference type="ARBA" id="ARBA00023125"/>
    </source>
</evidence>
<evidence type="ECO:0000256" key="2">
    <source>
        <dbReference type="ARBA" id="ARBA00008316"/>
    </source>
</evidence>
<dbReference type="AlphaFoldDB" id="A0A1X6WUP4"/>
<dbReference type="SUPFAM" id="SSF46785">
    <property type="entry name" value="Winged helix' DNA-binding domain"/>
    <property type="match status" value="1"/>
</dbReference>
<dbReference type="GO" id="GO:0003700">
    <property type="term" value="F:DNA-binding transcription factor activity"/>
    <property type="evidence" value="ECO:0007669"/>
    <property type="project" value="UniProtKB-UniRule"/>
</dbReference>
<reference evidence="12 13" key="1">
    <citation type="submission" date="2017-02" db="EMBL/GenBank/DDBJ databases">
        <authorList>
            <person name="Peterson S.W."/>
        </authorList>
    </citation>
    <scope>NUCLEOTIDE SEQUENCE [LARGE SCALE GENOMIC DNA]</scope>
    <source>
        <strain evidence="12 13">CIP104813</strain>
    </source>
</reference>
<keyword evidence="8" id="KW-0028">Amino-acid biosynthesis</keyword>
<dbReference type="OrthoDB" id="7060358at2"/>
<gene>
    <name evidence="8" type="primary">argR</name>
    <name evidence="12" type="ORF">FM110_02675</name>
</gene>
<dbReference type="PRINTS" id="PR01467">
    <property type="entry name" value="ARGREPRESSOR"/>
</dbReference>
<evidence type="ECO:0000259" key="10">
    <source>
        <dbReference type="Pfam" id="PF01316"/>
    </source>
</evidence>
<dbReference type="InterPro" id="IPR036388">
    <property type="entry name" value="WH-like_DNA-bd_sf"/>
</dbReference>
<evidence type="ECO:0000313" key="12">
    <source>
        <dbReference type="EMBL" id="SLM88908.1"/>
    </source>
</evidence>
<dbReference type="GO" id="GO:0005737">
    <property type="term" value="C:cytoplasm"/>
    <property type="evidence" value="ECO:0007669"/>
    <property type="project" value="UniProtKB-SubCell"/>
</dbReference>
<keyword evidence="6 8" id="KW-0238">DNA-binding</keyword>
<dbReference type="InterPro" id="IPR036390">
    <property type="entry name" value="WH_DNA-bd_sf"/>
</dbReference>
<dbReference type="Gene3D" id="3.30.1360.40">
    <property type="match status" value="1"/>
</dbReference>
<dbReference type="Gene3D" id="1.10.10.10">
    <property type="entry name" value="Winged helix-like DNA-binding domain superfamily/Winged helix DNA-binding domain"/>
    <property type="match status" value="1"/>
</dbReference>
<dbReference type="PANTHER" id="PTHR34471">
    <property type="entry name" value="ARGININE REPRESSOR"/>
    <property type="match status" value="1"/>
</dbReference>
<comment type="subcellular location">
    <subcellularLocation>
        <location evidence="1 8">Cytoplasm</location>
    </subcellularLocation>
</comment>
<dbReference type="GO" id="GO:0003677">
    <property type="term" value="F:DNA binding"/>
    <property type="evidence" value="ECO:0007669"/>
    <property type="project" value="UniProtKB-KW"/>
</dbReference>
<dbReference type="Pfam" id="PF02863">
    <property type="entry name" value="Arg_repressor_C"/>
    <property type="match status" value="1"/>
</dbReference>
<dbReference type="EMBL" id="FWFG01000024">
    <property type="protein sequence ID" value="SLM88908.1"/>
    <property type="molecule type" value="Genomic_DNA"/>
</dbReference>
<evidence type="ECO:0000256" key="1">
    <source>
        <dbReference type="ARBA" id="ARBA00004496"/>
    </source>
</evidence>
<protein>
    <recommendedName>
        <fullName evidence="8 9">Arginine repressor</fullName>
    </recommendedName>
</protein>
<proteinExistence type="inferred from homology"/>
<comment type="similarity">
    <text evidence="2 8">Belongs to the ArgR family.</text>
</comment>
<keyword evidence="5 8" id="KW-0805">Transcription regulation</keyword>
<keyword evidence="4 8" id="KW-0678">Repressor</keyword>
<feature type="domain" description="Arginine repressor C-terminal" evidence="11">
    <location>
        <begin position="108"/>
        <end position="172"/>
    </location>
</feature>
<dbReference type="GO" id="GO:0051259">
    <property type="term" value="P:protein complex oligomerization"/>
    <property type="evidence" value="ECO:0007669"/>
    <property type="project" value="InterPro"/>
</dbReference>
<dbReference type="SUPFAM" id="SSF55252">
    <property type="entry name" value="C-terminal domain of arginine repressor"/>
    <property type="match status" value="1"/>
</dbReference>
<sequence>MSETGIMDGSGPLRLPQTKISRQRRIVELLGQQEVSSQAQLADVLAADGFVVTQATLSRDLVELQAEKVRGSSGALVYQVPPEGPDTRRITAPASCEQLASQLQRLCEELLVSAEASGNLVVARTPPGAAQFLASAVDRSILPSVLGTIAGDDTILLITRSTDKGAELAARLLALADPRSDRPEPADATA</sequence>
<accession>A0A1X6WUP4</accession>
<dbReference type="InterPro" id="IPR036251">
    <property type="entry name" value="Arg_repress_C_sf"/>
</dbReference>
<dbReference type="Proteomes" id="UP000195981">
    <property type="component" value="Unassembled WGS sequence"/>
</dbReference>
<evidence type="ECO:0000256" key="5">
    <source>
        <dbReference type="ARBA" id="ARBA00023015"/>
    </source>
</evidence>
<keyword evidence="7 8" id="KW-0804">Transcription</keyword>
<keyword evidence="8" id="KW-0055">Arginine biosynthesis</keyword>
<dbReference type="InterPro" id="IPR020899">
    <property type="entry name" value="Arg_repress_C"/>
</dbReference>
<dbReference type="NCBIfam" id="TIGR01529">
    <property type="entry name" value="argR_whole"/>
    <property type="match status" value="1"/>
</dbReference>
<organism evidence="12 13">
    <name type="scientific">Brachybacterium nesterenkovii</name>
    <dbReference type="NCBI Taxonomy" id="47847"/>
    <lineage>
        <taxon>Bacteria</taxon>
        <taxon>Bacillati</taxon>
        <taxon>Actinomycetota</taxon>
        <taxon>Actinomycetes</taxon>
        <taxon>Micrococcales</taxon>
        <taxon>Dermabacteraceae</taxon>
        <taxon>Brachybacterium</taxon>
    </lineage>
</organism>
<keyword evidence="13" id="KW-1185">Reference proteome</keyword>
<comment type="function">
    <text evidence="8">Regulates arginine biosynthesis genes.</text>
</comment>
<dbReference type="PANTHER" id="PTHR34471:SF1">
    <property type="entry name" value="ARGININE REPRESSOR"/>
    <property type="match status" value="1"/>
</dbReference>
<dbReference type="GO" id="GO:0034618">
    <property type="term" value="F:arginine binding"/>
    <property type="evidence" value="ECO:0007669"/>
    <property type="project" value="InterPro"/>
</dbReference>
<dbReference type="InterPro" id="IPR020900">
    <property type="entry name" value="Arg_repress_DNA-bd"/>
</dbReference>
<comment type="pathway">
    <text evidence="8">Amino-acid biosynthesis; L-arginine biosynthesis [regulation].</text>
</comment>
<dbReference type="GO" id="GO:1900079">
    <property type="term" value="P:regulation of arginine biosynthetic process"/>
    <property type="evidence" value="ECO:0007669"/>
    <property type="project" value="UniProtKB-UniRule"/>
</dbReference>